<keyword evidence="1" id="KW-0547">Nucleotide-binding</keyword>
<dbReference type="SUPFAM" id="SSF52540">
    <property type="entry name" value="P-loop containing nucleoside triphosphate hydrolases"/>
    <property type="match status" value="1"/>
</dbReference>
<dbReference type="Gene3D" id="3.40.50.300">
    <property type="entry name" value="P-loop containing nucleotide triphosphate hydrolases"/>
    <property type="match status" value="1"/>
</dbReference>
<dbReference type="PANTHER" id="PTHR43158">
    <property type="entry name" value="SKFA PEPTIDE EXPORT ATP-BINDING PROTEIN SKFE"/>
    <property type="match status" value="1"/>
</dbReference>
<keyword evidence="2 4" id="KW-0067">ATP-binding</keyword>
<sequence length="295" mass="33331">METKVAFKQVNLTIKRHQILENINFTLPQVGIVGLLGRNGAGKSTLMALLAGYRLQTSGEVLIDKQVVYENPASMQQVSFSYPRDCSGESEKVMDYVEWNAQYRAFFDMEYAIELLEKFELPDNEVIYNLSKGMQAALNASIGLASNAPITVFDEVYLSMDAPSRDLFYSEVLRSQAKHPRLIIMSTHLISEAEYLFDHILILDKGRLLFDESYGDLIERGCQVSGFTEEVVEFLKDYPILNQKEMGNLTTATVFGVSVEDLRAKNTHSHLDIQPVALQDLFNYLTKKGAHHDSK</sequence>
<organism evidence="4 5">
    <name type="scientific">Fundicoccus culcitae</name>
    <dbReference type="NCBI Taxonomy" id="2969821"/>
    <lineage>
        <taxon>Bacteria</taxon>
        <taxon>Bacillati</taxon>
        <taxon>Bacillota</taxon>
        <taxon>Bacilli</taxon>
        <taxon>Lactobacillales</taxon>
        <taxon>Aerococcaceae</taxon>
        <taxon>Fundicoccus</taxon>
    </lineage>
</organism>
<evidence type="ECO:0000313" key="4">
    <source>
        <dbReference type="EMBL" id="UUX34694.1"/>
    </source>
</evidence>
<gene>
    <name evidence="4" type="ORF">NRE15_03315</name>
</gene>
<keyword evidence="5" id="KW-1185">Reference proteome</keyword>
<protein>
    <submittedName>
        <fullName evidence="4">ABC transporter ATP-binding protein</fullName>
    </submittedName>
</protein>
<dbReference type="InterPro" id="IPR003439">
    <property type="entry name" value="ABC_transporter-like_ATP-bd"/>
</dbReference>
<dbReference type="PROSITE" id="PS50893">
    <property type="entry name" value="ABC_TRANSPORTER_2"/>
    <property type="match status" value="1"/>
</dbReference>
<dbReference type="Proteomes" id="UP001315967">
    <property type="component" value="Chromosome"/>
</dbReference>
<reference evidence="4 5" key="1">
    <citation type="submission" date="2022-08" db="EMBL/GenBank/DDBJ databases">
        <title>Aerococcaceae sp. nov isolated from spoiled eye mask.</title>
        <authorList>
            <person name="Zhou G."/>
            <person name="Xie X.-B."/>
            <person name="Shi Q.-S."/>
            <person name="Wang Y.-S."/>
            <person name="Wen X."/>
            <person name="Peng H."/>
            <person name="Yang X.-J."/>
            <person name="Tao H.-B."/>
            <person name="Huang X.-M."/>
        </authorList>
    </citation>
    <scope>NUCLEOTIDE SEQUENCE [LARGE SCALE GENOMIC DNA]</scope>
    <source>
        <strain evidence="5">DM20194951</strain>
    </source>
</reference>
<dbReference type="PANTHER" id="PTHR43158:SF5">
    <property type="entry name" value="ABC TRANSPORTER, ATP-BINDING PROTEIN"/>
    <property type="match status" value="1"/>
</dbReference>
<evidence type="ECO:0000313" key="5">
    <source>
        <dbReference type="Proteomes" id="UP001315967"/>
    </source>
</evidence>
<dbReference type="InterPro" id="IPR027417">
    <property type="entry name" value="P-loop_NTPase"/>
</dbReference>
<accession>A0ABY5P848</accession>
<dbReference type="Pfam" id="PF00005">
    <property type="entry name" value="ABC_tran"/>
    <property type="match status" value="1"/>
</dbReference>
<proteinExistence type="predicted"/>
<evidence type="ECO:0000256" key="2">
    <source>
        <dbReference type="ARBA" id="ARBA00022840"/>
    </source>
</evidence>
<dbReference type="InterPro" id="IPR003593">
    <property type="entry name" value="AAA+_ATPase"/>
</dbReference>
<dbReference type="GO" id="GO:0005524">
    <property type="term" value="F:ATP binding"/>
    <property type="evidence" value="ECO:0007669"/>
    <property type="project" value="UniProtKB-KW"/>
</dbReference>
<feature type="domain" description="ABC transporter" evidence="3">
    <location>
        <begin position="5"/>
        <end position="230"/>
    </location>
</feature>
<dbReference type="EMBL" id="CP102453">
    <property type="protein sequence ID" value="UUX34694.1"/>
    <property type="molecule type" value="Genomic_DNA"/>
</dbReference>
<evidence type="ECO:0000259" key="3">
    <source>
        <dbReference type="PROSITE" id="PS50893"/>
    </source>
</evidence>
<dbReference type="RefSeq" id="WP_313794195.1">
    <property type="nucleotide sequence ID" value="NZ_CP102453.1"/>
</dbReference>
<name>A0ABY5P848_9LACT</name>
<dbReference type="SMART" id="SM00382">
    <property type="entry name" value="AAA"/>
    <property type="match status" value="1"/>
</dbReference>
<evidence type="ECO:0000256" key="1">
    <source>
        <dbReference type="ARBA" id="ARBA00022741"/>
    </source>
</evidence>